<dbReference type="Gene3D" id="3.40.710.10">
    <property type="entry name" value="DD-peptidase/beta-lactamase superfamily"/>
    <property type="match status" value="1"/>
</dbReference>
<dbReference type="AlphaFoldDB" id="C3J950"/>
<feature type="domain" description="Beta-lactamase-related" evidence="6">
    <location>
        <begin position="589"/>
        <end position="972"/>
    </location>
</feature>
<evidence type="ECO:0000256" key="4">
    <source>
        <dbReference type="ARBA" id="ARBA00022801"/>
    </source>
</evidence>
<dbReference type="PANTHER" id="PTHR30480">
    <property type="entry name" value="BETA-HEXOSAMINIDASE-RELATED"/>
    <property type="match status" value="1"/>
</dbReference>
<dbReference type="GO" id="GO:0004563">
    <property type="term" value="F:beta-N-acetylhexosaminidase activity"/>
    <property type="evidence" value="ECO:0007669"/>
    <property type="project" value="UniProtKB-EC"/>
</dbReference>
<dbReference type="GO" id="GO:0005975">
    <property type="term" value="P:carbohydrate metabolic process"/>
    <property type="evidence" value="ECO:0007669"/>
    <property type="project" value="InterPro"/>
</dbReference>
<accession>C3J950</accession>
<dbReference type="GeneID" id="93366348"/>
<dbReference type="InterPro" id="IPR001764">
    <property type="entry name" value="Glyco_hydro_3_N"/>
</dbReference>
<gene>
    <name evidence="8" type="ORF">POREN0001_0990</name>
</gene>
<evidence type="ECO:0000313" key="9">
    <source>
        <dbReference type="Proteomes" id="UP000004295"/>
    </source>
</evidence>
<dbReference type="EC" id="3.2.1.52" evidence="3"/>
<dbReference type="InterPro" id="IPR017853">
    <property type="entry name" value="GH"/>
</dbReference>
<comment type="caution">
    <text evidence="8">The sequence shown here is derived from an EMBL/GenBank/DDBJ whole genome shotgun (WGS) entry which is preliminary data.</text>
</comment>
<dbReference type="GO" id="GO:0009254">
    <property type="term" value="P:peptidoglycan turnover"/>
    <property type="evidence" value="ECO:0007669"/>
    <property type="project" value="TreeGrafter"/>
</dbReference>
<proteinExistence type="inferred from homology"/>
<name>C3J950_POREA</name>
<evidence type="ECO:0000256" key="2">
    <source>
        <dbReference type="ARBA" id="ARBA00005336"/>
    </source>
</evidence>
<evidence type="ECO:0000256" key="3">
    <source>
        <dbReference type="ARBA" id="ARBA00012663"/>
    </source>
</evidence>
<protein>
    <recommendedName>
        <fullName evidence="3">beta-N-acetylhexosaminidase</fullName>
        <ecNumber evidence="3">3.2.1.52</ecNumber>
    </recommendedName>
</protein>
<dbReference type="SUPFAM" id="SSF56601">
    <property type="entry name" value="beta-lactamase/transpeptidase-like"/>
    <property type="match status" value="1"/>
</dbReference>
<dbReference type="EMBL" id="ACNN01000012">
    <property type="protein sequence ID" value="EEN83307.1"/>
    <property type="molecule type" value="Genomic_DNA"/>
</dbReference>
<dbReference type="eggNOG" id="COG1680">
    <property type="taxonomic scope" value="Bacteria"/>
</dbReference>
<dbReference type="STRING" id="553175.POREN0001_0990"/>
<keyword evidence="5" id="KW-0326">Glycosidase</keyword>
<evidence type="ECO:0000256" key="1">
    <source>
        <dbReference type="ARBA" id="ARBA00001231"/>
    </source>
</evidence>
<dbReference type="SUPFAM" id="SSF51445">
    <property type="entry name" value="(Trans)glycosidases"/>
    <property type="match status" value="1"/>
</dbReference>
<comment type="catalytic activity">
    <reaction evidence="1">
        <text>Hydrolysis of terminal non-reducing N-acetyl-D-hexosamine residues in N-acetyl-beta-D-hexosaminides.</text>
        <dbReference type="EC" id="3.2.1.52"/>
    </reaction>
</comment>
<dbReference type="Proteomes" id="UP000004295">
    <property type="component" value="Unassembled WGS sequence"/>
</dbReference>
<dbReference type="InterPro" id="IPR001466">
    <property type="entry name" value="Beta-lactam-related"/>
</dbReference>
<evidence type="ECO:0000259" key="6">
    <source>
        <dbReference type="Pfam" id="PF00144"/>
    </source>
</evidence>
<dbReference type="InterPro" id="IPR012338">
    <property type="entry name" value="Beta-lactam/transpept-like"/>
</dbReference>
<keyword evidence="4" id="KW-0378">Hydrolase</keyword>
<evidence type="ECO:0000313" key="8">
    <source>
        <dbReference type="EMBL" id="EEN83307.1"/>
    </source>
</evidence>
<sequence>MNWQRIITVLAFALALIVGKSTSLAQRVAYSPSLLSDVAQGGGEREVEERMRSMSLEEQIGQLIIPIIYPSSGASQMADAARVVARCHAGGILFQKGEVYDQWLMTQHLNKTSKLPLLITADAEWGLAMRLSNTIRYPRNRALANVRDLGLITEWGRSMAEQCKTVGIHVNFAPVVDVNNNPKNPVIGTRSFGEKTQDVIDYSLAYSRGLEEGRVLSVAKHFPGHGNTALDSHKTLPTIKGSRSELEKTELAPFAAYFRAGLGGIMVGHLNVPALDKSGTPASLSYAITTQLLQQEMGFSGLIFTDGMQMQGMQQRGATPISVRALLAGNDLLLGPTDPVKAHAEILAAVQQGVLSRKQIEQHCRKVLLYKWALMGQSLQQPQFPKLSRDAFYASLNTPKALHLANELWYQSISIERDDEQLIPQSRKGDISIGVLDLNSSSKPAFVSALRKMGITLKAHYTLADKNGKTYSEALEALSKCSLVYVNCYTKHSSTLAQLVEQLSAKTRVVFTLFASPYQLPSWHSALKKAKVVAVAYESNDEALRAVVARYHNIEPDDLEICRPPRGKKEGQIASNAEVVKPIRTFASLDSIVEDALRRKAFPGCQVVVLHKGETVYNRAFGTLDGSARSPRVTENTLFDIASVTKAFGTTPVIIDLVGKGKIKLTDRVDKHLPEMADSRVGSISIKDLLLHQAGLTPTINFYLQLIEPSSLTTGSYFSYAYRPDWVQIDENIWVDPNAKWRDNLVRDEKGNGFTLRFGRQFIHQSFRDTVLQKIAQTPLKTPGVYRYSDVSFILLGMIAERVSGSSLDSYLFQLIAQPMHLEHYTYDPLAHGVDIQEIAPTQAKCPLRGVVRGSVDDESAAVLGGIAGNAGVFATATDLAQVAEMIRCNGSYRGKEILPHKVVQQFVTTLGRQGRRALGFDHNTKNNAQIPSNASAGTYGHTGFTGCSVWIDPKREMVCVFLSNRTYPTRLNKKLISLKVRPRLLEAAINTIDAQSIPTT</sequence>
<comment type="similarity">
    <text evidence="2">Belongs to the glycosyl hydrolase 3 family.</text>
</comment>
<dbReference type="eggNOG" id="COG1472">
    <property type="taxonomic scope" value="Bacteria"/>
</dbReference>
<reference evidence="8 9" key="1">
    <citation type="submission" date="2009-04" db="EMBL/GenBank/DDBJ databases">
        <authorList>
            <person name="Sebastian Y."/>
            <person name="Madupu R."/>
            <person name="Durkin A.S."/>
            <person name="Torralba M."/>
            <person name="Methe B."/>
            <person name="Sutton G.G."/>
            <person name="Strausberg R.L."/>
            <person name="Nelson K.E."/>
        </authorList>
    </citation>
    <scope>NUCLEOTIDE SEQUENCE [LARGE SCALE GENOMIC DNA]</scope>
    <source>
        <strain evidence="9">ATCC 35406 / BCRC 14492 / JCM 8526 / NCTC 13058 / HG 370</strain>
    </source>
</reference>
<dbReference type="Pfam" id="PF00144">
    <property type="entry name" value="Beta-lactamase"/>
    <property type="match status" value="1"/>
</dbReference>
<keyword evidence="9" id="KW-1185">Reference proteome</keyword>
<evidence type="ECO:0000256" key="5">
    <source>
        <dbReference type="ARBA" id="ARBA00023295"/>
    </source>
</evidence>
<evidence type="ECO:0000259" key="7">
    <source>
        <dbReference type="Pfam" id="PF00933"/>
    </source>
</evidence>
<dbReference type="Pfam" id="PF00933">
    <property type="entry name" value="Glyco_hydro_3"/>
    <property type="match status" value="1"/>
</dbReference>
<organism evidence="8 9">
    <name type="scientific">Porphyromonas endodontalis (strain ATCC 35406 / DSM 24491 / JCM 8526 / CCUG 16442 / BCRC 14492 / NCTC 13058 / HG 370)</name>
    <name type="common">Bacteroides endodontalis</name>
    <dbReference type="NCBI Taxonomy" id="553175"/>
    <lineage>
        <taxon>Bacteria</taxon>
        <taxon>Pseudomonadati</taxon>
        <taxon>Bacteroidota</taxon>
        <taxon>Bacteroidia</taxon>
        <taxon>Bacteroidales</taxon>
        <taxon>Porphyromonadaceae</taxon>
        <taxon>Porphyromonas</taxon>
    </lineage>
</organism>
<dbReference type="PANTHER" id="PTHR30480:SF13">
    <property type="entry name" value="BETA-HEXOSAMINIDASE"/>
    <property type="match status" value="1"/>
</dbReference>
<dbReference type="InterPro" id="IPR050226">
    <property type="entry name" value="NagZ_Beta-hexosaminidase"/>
</dbReference>
<dbReference type="RefSeq" id="WP_004332970.1">
    <property type="nucleotide sequence ID" value="NZ_ACNN01000012.1"/>
</dbReference>
<dbReference type="Gene3D" id="3.20.20.300">
    <property type="entry name" value="Glycoside hydrolase, family 3, N-terminal domain"/>
    <property type="match status" value="1"/>
</dbReference>
<dbReference type="InterPro" id="IPR036962">
    <property type="entry name" value="Glyco_hydro_3_N_sf"/>
</dbReference>
<feature type="domain" description="Glycoside hydrolase family 3 N-terminal" evidence="7">
    <location>
        <begin position="56"/>
        <end position="368"/>
    </location>
</feature>